<feature type="transmembrane region" description="Helical" evidence="1">
    <location>
        <begin position="12"/>
        <end position="34"/>
    </location>
</feature>
<dbReference type="AlphaFoldDB" id="A0A423FJI5"/>
<feature type="transmembrane region" description="Helical" evidence="1">
    <location>
        <begin position="99"/>
        <end position="118"/>
    </location>
</feature>
<name>A0A423FJI5_9PSED</name>
<gene>
    <name evidence="2" type="ORF">BK648_05060</name>
</gene>
<dbReference type="InterPro" id="IPR038770">
    <property type="entry name" value="Na+/solute_symporter_sf"/>
</dbReference>
<keyword evidence="1" id="KW-1133">Transmembrane helix</keyword>
<feature type="transmembrane region" description="Helical" evidence="1">
    <location>
        <begin position="226"/>
        <end position="249"/>
    </location>
</feature>
<dbReference type="EMBL" id="MOAY01000019">
    <property type="protein sequence ID" value="ROM58131.1"/>
    <property type="molecule type" value="Genomic_DNA"/>
</dbReference>
<evidence type="ECO:0008006" key="4">
    <source>
        <dbReference type="Google" id="ProtNLM"/>
    </source>
</evidence>
<feature type="transmembrane region" description="Helical" evidence="1">
    <location>
        <begin position="164"/>
        <end position="183"/>
    </location>
</feature>
<dbReference type="RefSeq" id="WP_123715064.1">
    <property type="nucleotide sequence ID" value="NZ_MOAY01000019.1"/>
</dbReference>
<feature type="transmembrane region" description="Helical" evidence="1">
    <location>
        <begin position="40"/>
        <end position="58"/>
    </location>
</feature>
<evidence type="ECO:0000313" key="2">
    <source>
        <dbReference type="EMBL" id="ROM58131.1"/>
    </source>
</evidence>
<evidence type="ECO:0000256" key="1">
    <source>
        <dbReference type="SAM" id="Phobius"/>
    </source>
</evidence>
<organism evidence="2 3">
    <name type="scientific">Pseudomonas poae</name>
    <dbReference type="NCBI Taxonomy" id="200451"/>
    <lineage>
        <taxon>Bacteria</taxon>
        <taxon>Pseudomonadati</taxon>
        <taxon>Pseudomonadota</taxon>
        <taxon>Gammaproteobacteria</taxon>
        <taxon>Pseudomonadales</taxon>
        <taxon>Pseudomonadaceae</taxon>
        <taxon>Pseudomonas</taxon>
    </lineage>
</organism>
<sequence length="315" mass="34069">MILAIKHWFELVARNGPTALALGISIGVFIPEFADNAKNWISETVFIFVLGTFLRADFKEIFIALKKPSVSIYFPVFMVIFCPYIAGTLTLMLGGGTEIALAIALAVAAPPASGNAAVARMLGLLPSLSLVTTTCSMLLIPFTAPFILNIFDPTLSITLNPFDMAYRLTLLLGSCISLAILLRKVIPKKIHNNNVTIDGIVILSLLIFACGTMSGMQDMIINDTQIVLSTVLLAYFTNIALQIAGLIAYPGDLKSRVTMGFTCGNRNIGLLWAVLGSGISPTVALFFACAQFPIYTIPKLLHFAFSKLRVTLKQE</sequence>
<dbReference type="Proteomes" id="UP000284656">
    <property type="component" value="Unassembled WGS sequence"/>
</dbReference>
<feature type="transmembrane region" description="Helical" evidence="1">
    <location>
        <begin position="130"/>
        <end position="152"/>
    </location>
</feature>
<proteinExistence type="predicted"/>
<protein>
    <recommendedName>
        <fullName evidence="4">Bile acid:Na+ symporter, BASS family</fullName>
    </recommendedName>
</protein>
<feature type="transmembrane region" description="Helical" evidence="1">
    <location>
        <begin position="270"/>
        <end position="294"/>
    </location>
</feature>
<keyword evidence="1" id="KW-0812">Transmembrane</keyword>
<feature type="transmembrane region" description="Helical" evidence="1">
    <location>
        <begin position="70"/>
        <end position="93"/>
    </location>
</feature>
<feature type="transmembrane region" description="Helical" evidence="1">
    <location>
        <begin position="195"/>
        <end position="214"/>
    </location>
</feature>
<evidence type="ECO:0000313" key="3">
    <source>
        <dbReference type="Proteomes" id="UP000284656"/>
    </source>
</evidence>
<comment type="caution">
    <text evidence="2">The sequence shown here is derived from an EMBL/GenBank/DDBJ whole genome shotgun (WGS) entry which is preliminary data.</text>
</comment>
<accession>A0A423FJI5</accession>
<dbReference type="Gene3D" id="1.20.1530.20">
    <property type="match status" value="1"/>
</dbReference>
<keyword evidence="1" id="KW-0472">Membrane</keyword>
<reference evidence="2 3" key="1">
    <citation type="submission" date="2016-10" db="EMBL/GenBank/DDBJ databases">
        <title>Comparative genome analysis of multiple Pseudomonas spp. focuses on biocontrol and plant growth promoting traits.</title>
        <authorList>
            <person name="Tao X.-Y."/>
            <person name="Taylor C.G."/>
        </authorList>
    </citation>
    <scope>NUCLEOTIDE SEQUENCE [LARGE SCALE GENOMIC DNA]</scope>
    <source>
        <strain evidence="2 3">29G9</strain>
    </source>
</reference>